<organism evidence="6 7">
    <name type="scientific">Sporomusa ovata</name>
    <dbReference type="NCBI Taxonomy" id="2378"/>
    <lineage>
        <taxon>Bacteria</taxon>
        <taxon>Bacillati</taxon>
        <taxon>Bacillota</taxon>
        <taxon>Negativicutes</taxon>
        <taxon>Selenomonadales</taxon>
        <taxon>Sporomusaceae</taxon>
        <taxon>Sporomusa</taxon>
    </lineage>
</organism>
<keyword evidence="6" id="KW-0418">Kinase</keyword>
<dbReference type="PROSITE" id="PS50110">
    <property type="entry name" value="RESPONSE_REGULATORY"/>
    <property type="match status" value="1"/>
</dbReference>
<dbReference type="InterPro" id="IPR036097">
    <property type="entry name" value="HisK_dim/P_sf"/>
</dbReference>
<evidence type="ECO:0000259" key="5">
    <source>
        <dbReference type="PROSITE" id="PS50110"/>
    </source>
</evidence>
<dbReference type="Proteomes" id="UP000049855">
    <property type="component" value="Unassembled WGS sequence"/>
</dbReference>
<keyword evidence="3 4" id="KW-0597">Phosphoprotein</keyword>
<evidence type="ECO:0000256" key="1">
    <source>
        <dbReference type="ARBA" id="ARBA00000085"/>
    </source>
</evidence>
<comment type="catalytic activity">
    <reaction evidence="1">
        <text>ATP + protein L-histidine = ADP + protein N-phospho-L-histidine.</text>
        <dbReference type="EC" id="2.7.13.3"/>
    </reaction>
</comment>
<dbReference type="Pfam" id="PF00072">
    <property type="entry name" value="Response_reg"/>
    <property type="match status" value="1"/>
</dbReference>
<evidence type="ECO:0000256" key="2">
    <source>
        <dbReference type="ARBA" id="ARBA00012438"/>
    </source>
</evidence>
<dbReference type="InterPro" id="IPR011006">
    <property type="entry name" value="CheY-like_superfamily"/>
</dbReference>
<dbReference type="EC" id="2.7.13.3" evidence="2"/>
<evidence type="ECO:0000256" key="3">
    <source>
        <dbReference type="ARBA" id="ARBA00022553"/>
    </source>
</evidence>
<keyword evidence="6" id="KW-0808">Transferase</keyword>
<dbReference type="SMART" id="SM00448">
    <property type="entry name" value="REC"/>
    <property type="match status" value="1"/>
</dbReference>
<protein>
    <recommendedName>
        <fullName evidence="2">histidine kinase</fullName>
        <ecNumber evidence="2">2.7.13.3</ecNumber>
    </recommendedName>
</protein>
<feature type="modified residue" description="4-aspartylphosphate" evidence="4">
    <location>
        <position position="63"/>
    </location>
</feature>
<dbReference type="InterPro" id="IPR001789">
    <property type="entry name" value="Sig_transdc_resp-reg_receiver"/>
</dbReference>
<proteinExistence type="predicted"/>
<dbReference type="PANTHER" id="PTHR44591:SF25">
    <property type="entry name" value="CHEMOTAXIS TWO-COMPONENT RESPONSE REGULATOR"/>
    <property type="match status" value="1"/>
</dbReference>
<gene>
    <name evidence="6" type="ORF">SpAn4DRAFT_1711</name>
</gene>
<dbReference type="PANTHER" id="PTHR44591">
    <property type="entry name" value="STRESS RESPONSE REGULATOR PROTEIN 1"/>
    <property type="match status" value="1"/>
</dbReference>
<dbReference type="GO" id="GO:0000155">
    <property type="term" value="F:phosphorelay sensor kinase activity"/>
    <property type="evidence" value="ECO:0007669"/>
    <property type="project" value="InterPro"/>
</dbReference>
<evidence type="ECO:0000313" key="6">
    <source>
        <dbReference type="EMBL" id="CQR70733.1"/>
    </source>
</evidence>
<accession>A0A0U1KV06</accession>
<reference evidence="7" key="1">
    <citation type="submission" date="2015-03" db="EMBL/GenBank/DDBJ databases">
        <authorList>
            <person name="Nijsse Bart"/>
        </authorList>
    </citation>
    <scope>NUCLEOTIDE SEQUENCE [LARGE SCALE GENOMIC DNA]</scope>
</reference>
<dbReference type="EMBL" id="CTRP01000003">
    <property type="protein sequence ID" value="CQR70733.1"/>
    <property type="molecule type" value="Genomic_DNA"/>
</dbReference>
<dbReference type="Gene3D" id="1.10.287.130">
    <property type="match status" value="1"/>
</dbReference>
<dbReference type="AlphaFoldDB" id="A0A0U1KV06"/>
<dbReference type="RefSeq" id="WP_021169455.1">
    <property type="nucleotide sequence ID" value="NZ_CTRP01000003.1"/>
</dbReference>
<evidence type="ECO:0000313" key="7">
    <source>
        <dbReference type="Proteomes" id="UP000049855"/>
    </source>
</evidence>
<dbReference type="Gene3D" id="3.40.50.2300">
    <property type="match status" value="1"/>
</dbReference>
<dbReference type="CDD" id="cd00156">
    <property type="entry name" value="REC"/>
    <property type="match status" value="1"/>
</dbReference>
<feature type="domain" description="Response regulatory" evidence="5">
    <location>
        <begin position="13"/>
        <end position="127"/>
    </location>
</feature>
<sequence>MDKPTNTNNPPIKLLLIEDDSFMREMIAFTLETENYEVTGVGSGIEALQKLHNCNKYGGIISDMYLPDTDGLTLFEQIHTTYPDLPYLILTSETDEIIARKATSLGITYILKDENFAETVLAALANLPPIETAPASLAQMPAKLFHDLNQPLNSIKMIAGGILFLLKQGEKLPDEELSDCMEKISFQTDLLASMLKKMRM</sequence>
<dbReference type="SUPFAM" id="SSF52172">
    <property type="entry name" value="CheY-like"/>
    <property type="match status" value="1"/>
</dbReference>
<evidence type="ECO:0000256" key="4">
    <source>
        <dbReference type="PROSITE-ProRule" id="PRU00169"/>
    </source>
</evidence>
<dbReference type="SUPFAM" id="SSF47384">
    <property type="entry name" value="Homodimeric domain of signal transducing histidine kinase"/>
    <property type="match status" value="1"/>
</dbReference>
<dbReference type="InterPro" id="IPR050595">
    <property type="entry name" value="Bact_response_regulator"/>
</dbReference>
<name>A0A0U1KV06_9FIRM</name>
<keyword evidence="7" id="KW-1185">Reference proteome</keyword>